<dbReference type="Gene3D" id="3.30.1370.50">
    <property type="entry name" value="R3H-like domain"/>
    <property type="match status" value="1"/>
</dbReference>
<evidence type="ECO:0000259" key="6">
    <source>
        <dbReference type="PROSITE" id="PS51194"/>
    </source>
</evidence>
<feature type="domain" description="Helicase ATP-binding" evidence="5">
    <location>
        <begin position="170"/>
        <end position="338"/>
    </location>
</feature>
<dbReference type="CDD" id="cd18791">
    <property type="entry name" value="SF2_C_RHA"/>
    <property type="match status" value="1"/>
</dbReference>
<dbReference type="PROSITE" id="PS51061">
    <property type="entry name" value="R3H"/>
    <property type="match status" value="1"/>
</dbReference>
<dbReference type="InterPro" id="IPR027417">
    <property type="entry name" value="P-loop_NTPase"/>
</dbReference>
<sequence length="1328" mass="152981">MGRRDKKGTKSGVLIDAEFRIKIEKIIQDFCSSNDAIYTFPALLTNVERAFVHQLCPKYNLKSKSDGFGQNRKLSLYKLIEDENCVHQSAKFYLSRESRAIFSQHLKQFPTSEQQNKENITRKAELTNEMSKPFALMKSPSVPEKIIQNNNGIIKIRKNLSIFGYKEKIIHAIDNNRIILIQGNTGSGKSTQIPQYIMETASERNKPCRILCTQPRRISAIALAERVCYESSINLGSSVGYQIRLDSKISAASNLIFLTPGVFLRYLMGKNPEQLFNNITHIIIDEAHERNKENDFLLTSIKEHFNINPDLKLIIMSATMDTSIFKNYFGKCEEISITIKQYNVEEYYLEDVLKIVNFTNKRVEELNEKYQSGQLIQSSQSKYINEESNDIVPDTEEYDEDFKEYLDNLLEQMSTHDNPETFFDEFLYYVINDGTPIDYRHSQTKMTPLMIAVGRELNDFLIKLLKLRADPNLKVDFGGYELNSFEIADKLHGNDSKIKEVLIQNLNNRKQELNNDDLYNKALLNIYQDTILKTKTNNFVVEESIDHELIVSLVEKIHTEYEKMGAILIFLPGFDDIIQLSKLINDRFKHNEINMFLLHSSMRTDDQKNVFKPTTYGRRKIILSTNIAESSITIDDVVYVIDSGREKQKSYDAISHSSSLRVQWISKASANQRKGRAGRLRDGIVYRIYSRDRFNSMLEVTIPELLRTSLTEICLQTKLLIDENSKIESFLQRCIACPSLANIRQSIKYLQKMGALDSNENLTLLGSHLVGMPLEAKYGKMLIYSIIFKCLGPILSLVSILTMGDQVFNLPINPADRFRCEQWRKNIAGEAYSDHFLMLKIFNHWLNLKQNNISDKKFCEENFISSYHIEHVRGIRNQILNYLQSSGLIKENSAELNKNSDKWPLIKAVIVSGLYPFVARIENKKGMMYTEIDHRLSFHMGSVLCAKREGYKSTIKKLPADWIVFEEKNRIGRIPMLKCNTLVTNISMCFTAGFELKEEPIVLVDEFGDDEWEDTDDDEEEIDEFLNIKVDNFIKFSSTKDDSMMLLAMRNQLNCILLRFLSEKNFYHKRNESSLIDAIAKAINVEDAVAGLKKMNTGGNIQSSNISSQQKSNHQKVQSGSLKQNSVYETHSNSRAQNNQKNIPKNWSQQRSNQSSENSFEAALNKGCSNNLRNQKVQLLENNKYGKRSKSSNLNHAQYADQKFFILKMDSHNIFSNIMERSIVALNILDLKIWQIHKIKSLIMNGCQVYIILFSTITKCFLGYGNISKIDENNPLQFHLRFTKNLPLNQLGKTRFAQEIANPLLHPSFQFHELDQTSGNSLIIYFQA</sequence>
<dbReference type="Pfam" id="PF00270">
    <property type="entry name" value="DEAD"/>
    <property type="match status" value="1"/>
</dbReference>
<feature type="domain" description="R3H" evidence="4">
    <location>
        <begin position="17"/>
        <end position="80"/>
    </location>
</feature>
<evidence type="ECO:0000313" key="8">
    <source>
        <dbReference type="Proteomes" id="UP001107558"/>
    </source>
</evidence>
<reference evidence="7" key="1">
    <citation type="submission" date="2021-03" db="EMBL/GenBank/DDBJ databases">
        <title>Chromosome level genome of the anhydrobiotic midge Polypedilum vanderplanki.</title>
        <authorList>
            <person name="Yoshida Y."/>
            <person name="Kikawada T."/>
            <person name="Gusev O."/>
        </authorList>
    </citation>
    <scope>NUCLEOTIDE SEQUENCE</scope>
    <source>
        <strain evidence="7">NIAS01</strain>
        <tissue evidence="7">Whole body or cell culture</tissue>
    </source>
</reference>
<feature type="compositionally biased region" description="Polar residues" evidence="3">
    <location>
        <begin position="1117"/>
        <end position="1145"/>
    </location>
</feature>
<dbReference type="SMART" id="SM00490">
    <property type="entry name" value="HELICc"/>
    <property type="match status" value="1"/>
</dbReference>
<dbReference type="Gene3D" id="3.40.50.300">
    <property type="entry name" value="P-loop containing nucleotide triphosphate hydrolases"/>
    <property type="match status" value="2"/>
</dbReference>
<dbReference type="EMBL" id="JADBJN010000002">
    <property type="protein sequence ID" value="KAG5675030.1"/>
    <property type="molecule type" value="Genomic_DNA"/>
</dbReference>
<evidence type="ECO:0000259" key="5">
    <source>
        <dbReference type="PROSITE" id="PS51192"/>
    </source>
</evidence>
<dbReference type="Gene3D" id="1.20.120.1080">
    <property type="match status" value="1"/>
</dbReference>
<dbReference type="InterPro" id="IPR001650">
    <property type="entry name" value="Helicase_C-like"/>
</dbReference>
<gene>
    <name evidence="7" type="ORF">PVAND_004969</name>
</gene>
<dbReference type="PROSITE" id="PS51192">
    <property type="entry name" value="HELICASE_ATP_BIND_1"/>
    <property type="match status" value="1"/>
</dbReference>
<dbReference type="CDD" id="cd17917">
    <property type="entry name" value="DEXHc_RHA-like"/>
    <property type="match status" value="1"/>
</dbReference>
<dbReference type="PANTHER" id="PTHR18934">
    <property type="entry name" value="ATP-DEPENDENT RNA HELICASE"/>
    <property type="match status" value="1"/>
</dbReference>
<keyword evidence="1" id="KW-0547">Nucleotide-binding</keyword>
<proteinExistence type="predicted"/>
<dbReference type="Pfam" id="PF04408">
    <property type="entry name" value="WHD_HA2"/>
    <property type="match status" value="1"/>
</dbReference>
<evidence type="ECO:0000259" key="4">
    <source>
        <dbReference type="PROSITE" id="PS51061"/>
    </source>
</evidence>
<dbReference type="GO" id="GO:0004386">
    <property type="term" value="F:helicase activity"/>
    <property type="evidence" value="ECO:0007669"/>
    <property type="project" value="TreeGrafter"/>
</dbReference>
<feature type="region of interest" description="Disordered" evidence="3">
    <location>
        <begin position="1100"/>
        <end position="1160"/>
    </location>
</feature>
<dbReference type="SMART" id="SM00393">
    <property type="entry name" value="R3H"/>
    <property type="match status" value="1"/>
</dbReference>
<name>A0A9J6C0M1_POLVA</name>
<evidence type="ECO:0000256" key="3">
    <source>
        <dbReference type="SAM" id="MobiDB-lite"/>
    </source>
</evidence>
<dbReference type="SMART" id="SM00487">
    <property type="entry name" value="DEXDc"/>
    <property type="match status" value="1"/>
</dbReference>
<accession>A0A9J6C0M1</accession>
<dbReference type="SUPFAM" id="SSF52540">
    <property type="entry name" value="P-loop containing nucleoside triphosphate hydrolases"/>
    <property type="match status" value="2"/>
</dbReference>
<dbReference type="GO" id="GO:0003723">
    <property type="term" value="F:RNA binding"/>
    <property type="evidence" value="ECO:0007669"/>
    <property type="project" value="TreeGrafter"/>
</dbReference>
<dbReference type="InterPro" id="IPR036867">
    <property type="entry name" value="R3H_dom_sf"/>
</dbReference>
<dbReference type="PROSITE" id="PS51194">
    <property type="entry name" value="HELICASE_CTER"/>
    <property type="match status" value="1"/>
</dbReference>
<dbReference type="InterPro" id="IPR001374">
    <property type="entry name" value="R3H_dom"/>
</dbReference>
<dbReference type="InterPro" id="IPR007502">
    <property type="entry name" value="Helicase-assoc_dom"/>
</dbReference>
<comment type="caution">
    <text evidence="7">The sequence shown here is derived from an EMBL/GenBank/DDBJ whole genome shotgun (WGS) entry which is preliminary data.</text>
</comment>
<dbReference type="InterPro" id="IPR048333">
    <property type="entry name" value="HA2_WH"/>
</dbReference>
<dbReference type="PANTHER" id="PTHR18934:SF213">
    <property type="entry name" value="3'-5' RNA HELICASE YTHDC2"/>
    <property type="match status" value="1"/>
</dbReference>
<dbReference type="Pfam" id="PF21010">
    <property type="entry name" value="HA2_C"/>
    <property type="match status" value="1"/>
</dbReference>
<dbReference type="Proteomes" id="UP001107558">
    <property type="component" value="Chromosome 2"/>
</dbReference>
<feature type="domain" description="Helicase C-terminal" evidence="6">
    <location>
        <begin position="549"/>
        <end position="721"/>
    </location>
</feature>
<evidence type="ECO:0000313" key="7">
    <source>
        <dbReference type="EMBL" id="KAG5675030.1"/>
    </source>
</evidence>
<keyword evidence="2" id="KW-0067">ATP-binding</keyword>
<keyword evidence="8" id="KW-1185">Reference proteome</keyword>
<feature type="compositionally biased region" description="Low complexity" evidence="3">
    <location>
        <begin position="1146"/>
        <end position="1159"/>
    </location>
</feature>
<dbReference type="OrthoDB" id="6103986at2759"/>
<dbReference type="InterPro" id="IPR014001">
    <property type="entry name" value="Helicase_ATP-bd"/>
</dbReference>
<protein>
    <submittedName>
        <fullName evidence="7">Uncharacterized protein</fullName>
    </submittedName>
</protein>
<dbReference type="SUPFAM" id="SSF82708">
    <property type="entry name" value="R3H domain"/>
    <property type="match status" value="1"/>
</dbReference>
<dbReference type="GO" id="GO:0005524">
    <property type="term" value="F:ATP binding"/>
    <property type="evidence" value="ECO:0007669"/>
    <property type="project" value="UniProtKB-KW"/>
</dbReference>
<dbReference type="Pfam" id="PF00271">
    <property type="entry name" value="Helicase_C"/>
    <property type="match status" value="1"/>
</dbReference>
<organism evidence="7 8">
    <name type="scientific">Polypedilum vanderplanki</name>
    <name type="common">Sleeping chironomid midge</name>
    <dbReference type="NCBI Taxonomy" id="319348"/>
    <lineage>
        <taxon>Eukaryota</taxon>
        <taxon>Metazoa</taxon>
        <taxon>Ecdysozoa</taxon>
        <taxon>Arthropoda</taxon>
        <taxon>Hexapoda</taxon>
        <taxon>Insecta</taxon>
        <taxon>Pterygota</taxon>
        <taxon>Neoptera</taxon>
        <taxon>Endopterygota</taxon>
        <taxon>Diptera</taxon>
        <taxon>Nematocera</taxon>
        <taxon>Chironomoidea</taxon>
        <taxon>Chironomidae</taxon>
        <taxon>Chironominae</taxon>
        <taxon>Polypedilum</taxon>
        <taxon>Polypedilum</taxon>
    </lineage>
</organism>
<dbReference type="Pfam" id="PF01424">
    <property type="entry name" value="R3H"/>
    <property type="match status" value="1"/>
</dbReference>
<dbReference type="SMART" id="SM00847">
    <property type="entry name" value="HA2"/>
    <property type="match status" value="1"/>
</dbReference>
<feature type="compositionally biased region" description="Low complexity" evidence="3">
    <location>
        <begin position="1100"/>
        <end position="1116"/>
    </location>
</feature>
<dbReference type="InterPro" id="IPR011545">
    <property type="entry name" value="DEAD/DEAH_box_helicase_dom"/>
</dbReference>
<evidence type="ECO:0000256" key="1">
    <source>
        <dbReference type="ARBA" id="ARBA00022741"/>
    </source>
</evidence>
<evidence type="ECO:0000256" key="2">
    <source>
        <dbReference type="ARBA" id="ARBA00022840"/>
    </source>
</evidence>